<proteinExistence type="predicted"/>
<evidence type="ECO:0000256" key="1">
    <source>
        <dbReference type="SAM" id="MobiDB-lite"/>
    </source>
</evidence>
<name>A0A382R0H5_9ZZZZ</name>
<dbReference type="AlphaFoldDB" id="A0A382R0H5"/>
<dbReference type="EMBL" id="UINC01117856">
    <property type="protein sequence ID" value="SVC90578.1"/>
    <property type="molecule type" value="Genomic_DNA"/>
</dbReference>
<sequence>MFALGLFGTANPPALGQAGDPPAAEVDNLKINGEVDGEKAGFVITGDFKPRKPEEKKEKLIFSARSENSITHRRGQTEQNISGTVKILQGETDELRFAVNGKGTLVSAKSEQAVEWGLRNDKSGQRYFVLWFDPEKP</sequence>
<protein>
    <submittedName>
        <fullName evidence="2">Uncharacterized protein</fullName>
    </submittedName>
</protein>
<accession>A0A382R0H5</accession>
<reference evidence="2" key="1">
    <citation type="submission" date="2018-05" db="EMBL/GenBank/DDBJ databases">
        <authorList>
            <person name="Lanie J.A."/>
            <person name="Ng W.-L."/>
            <person name="Kazmierczak K.M."/>
            <person name="Andrzejewski T.M."/>
            <person name="Davidsen T.M."/>
            <person name="Wayne K.J."/>
            <person name="Tettelin H."/>
            <person name="Glass J.I."/>
            <person name="Rusch D."/>
            <person name="Podicherti R."/>
            <person name="Tsui H.-C.T."/>
            <person name="Winkler M.E."/>
        </authorList>
    </citation>
    <scope>NUCLEOTIDE SEQUENCE</scope>
</reference>
<feature type="region of interest" description="Disordered" evidence="1">
    <location>
        <begin position="1"/>
        <end position="21"/>
    </location>
</feature>
<feature type="non-terminal residue" evidence="2">
    <location>
        <position position="137"/>
    </location>
</feature>
<gene>
    <name evidence="2" type="ORF">METZ01_LOCUS343432</name>
</gene>
<evidence type="ECO:0000313" key="2">
    <source>
        <dbReference type="EMBL" id="SVC90578.1"/>
    </source>
</evidence>
<organism evidence="2">
    <name type="scientific">marine metagenome</name>
    <dbReference type="NCBI Taxonomy" id="408172"/>
    <lineage>
        <taxon>unclassified sequences</taxon>
        <taxon>metagenomes</taxon>
        <taxon>ecological metagenomes</taxon>
    </lineage>
</organism>